<evidence type="ECO:0008006" key="2">
    <source>
        <dbReference type="Google" id="ProtNLM"/>
    </source>
</evidence>
<accession>A0A0F9UJB8</accession>
<dbReference type="AlphaFoldDB" id="A0A0F9UJB8"/>
<protein>
    <recommendedName>
        <fullName evidence="2">FAD dependent oxidoreductase domain-containing protein</fullName>
    </recommendedName>
</protein>
<sequence>MINVIGAGLAGSIVTHVLRERGLGVRVFDDQDKFSASEASSNLFIRHWLKRFMDRGAGNGVDIIERLFGEHIDEPFAQGLGYAMKVRHIAQRHIIVTPDIVGTVNTIMPTGVTIQGCDTKWPGPTVICTGHRAATELAKEKDVTVKVGQCSFWAGDIEPGEATISMLSPYRHQKFYQFAPGVIYYSDSVALKLDAYNKRKDEVVATSLERARKFVGDRKLLEMKVGYRPITLAHDFGRVHEVAENCWSVNGGGKNGIAAYAHLAEELYKEITKSGGVI</sequence>
<dbReference type="InterPro" id="IPR036188">
    <property type="entry name" value="FAD/NAD-bd_sf"/>
</dbReference>
<dbReference type="SUPFAM" id="SSF51971">
    <property type="entry name" value="Nucleotide-binding domain"/>
    <property type="match status" value="1"/>
</dbReference>
<dbReference type="EMBL" id="LAZR01000959">
    <property type="protein sequence ID" value="KKN53708.1"/>
    <property type="molecule type" value="Genomic_DNA"/>
</dbReference>
<organism evidence="1">
    <name type="scientific">marine sediment metagenome</name>
    <dbReference type="NCBI Taxonomy" id="412755"/>
    <lineage>
        <taxon>unclassified sequences</taxon>
        <taxon>metagenomes</taxon>
        <taxon>ecological metagenomes</taxon>
    </lineage>
</organism>
<proteinExistence type="predicted"/>
<dbReference type="Gene3D" id="3.50.50.60">
    <property type="entry name" value="FAD/NAD(P)-binding domain"/>
    <property type="match status" value="1"/>
</dbReference>
<evidence type="ECO:0000313" key="1">
    <source>
        <dbReference type="EMBL" id="KKN53708.1"/>
    </source>
</evidence>
<name>A0A0F9UJB8_9ZZZZ</name>
<reference evidence="1" key="1">
    <citation type="journal article" date="2015" name="Nature">
        <title>Complex archaea that bridge the gap between prokaryotes and eukaryotes.</title>
        <authorList>
            <person name="Spang A."/>
            <person name="Saw J.H."/>
            <person name="Jorgensen S.L."/>
            <person name="Zaremba-Niedzwiedzka K."/>
            <person name="Martijn J."/>
            <person name="Lind A.E."/>
            <person name="van Eijk R."/>
            <person name="Schleper C."/>
            <person name="Guy L."/>
            <person name="Ettema T.J."/>
        </authorList>
    </citation>
    <scope>NUCLEOTIDE SEQUENCE</scope>
</reference>
<gene>
    <name evidence="1" type="ORF">LCGC14_0599630</name>
</gene>
<comment type="caution">
    <text evidence="1">The sequence shown here is derived from an EMBL/GenBank/DDBJ whole genome shotgun (WGS) entry which is preliminary data.</text>
</comment>